<dbReference type="PANTHER" id="PTHR13481:SF0">
    <property type="entry name" value="SREBP REGULATING GENE PROTEIN"/>
    <property type="match status" value="1"/>
</dbReference>
<dbReference type="GO" id="GO:2000640">
    <property type="term" value="P:positive regulation of SREBP signaling pathway"/>
    <property type="evidence" value="ECO:0007669"/>
    <property type="project" value="InterPro"/>
</dbReference>
<dbReference type="EMBL" id="GG663741">
    <property type="protein sequence ID" value="EEH55741.1"/>
    <property type="molecule type" value="Genomic_DNA"/>
</dbReference>
<dbReference type="KEGG" id="mpp:MICPUCDRAFT_59463"/>
<keyword evidence="4" id="KW-0333">Golgi apparatus</keyword>
<evidence type="ECO:0000313" key="12">
    <source>
        <dbReference type="Proteomes" id="UP000001876"/>
    </source>
</evidence>
<dbReference type="GeneID" id="9685518"/>
<name>C1MVQ2_MICPC</name>
<organism evidence="12">
    <name type="scientific">Micromonas pusilla (strain CCMP1545)</name>
    <name type="common">Picoplanktonic green alga</name>
    <dbReference type="NCBI Taxonomy" id="564608"/>
    <lineage>
        <taxon>Eukaryota</taxon>
        <taxon>Viridiplantae</taxon>
        <taxon>Chlorophyta</taxon>
        <taxon>Mamiellophyceae</taxon>
        <taxon>Mamiellales</taxon>
        <taxon>Mamiellaceae</taxon>
        <taxon>Micromonas</taxon>
    </lineage>
</organism>
<feature type="region of interest" description="Disordered" evidence="9">
    <location>
        <begin position="131"/>
        <end position="156"/>
    </location>
</feature>
<evidence type="ECO:0000256" key="1">
    <source>
        <dbReference type="ARBA" id="ARBA00004194"/>
    </source>
</evidence>
<dbReference type="GO" id="GO:0000139">
    <property type="term" value="C:Golgi membrane"/>
    <property type="evidence" value="ECO:0007669"/>
    <property type="project" value="UniProtKB-SubCell"/>
</dbReference>
<evidence type="ECO:0000256" key="4">
    <source>
        <dbReference type="ARBA" id="ARBA00023034"/>
    </source>
</evidence>
<feature type="compositionally biased region" description="Basic and acidic residues" evidence="9">
    <location>
        <begin position="251"/>
        <end position="274"/>
    </location>
</feature>
<evidence type="ECO:0000256" key="7">
    <source>
        <dbReference type="ARBA" id="ARBA00023461"/>
    </source>
</evidence>
<keyword evidence="12" id="KW-1185">Reference proteome</keyword>
<proteinExistence type="inferred from homology"/>
<dbReference type="PANTHER" id="PTHR13481">
    <property type="entry name" value="SREBP REGULATING GENE PROTEIN"/>
    <property type="match status" value="1"/>
</dbReference>
<comment type="similarity">
    <text evidence="7">Belongs to the SPRING family.</text>
</comment>
<dbReference type="PROSITE" id="PS51257">
    <property type="entry name" value="PROKAR_LIPOPROTEIN"/>
    <property type="match status" value="1"/>
</dbReference>
<dbReference type="AlphaFoldDB" id="C1MVQ2"/>
<evidence type="ECO:0000313" key="11">
    <source>
        <dbReference type="EMBL" id="EEH55741.1"/>
    </source>
</evidence>
<keyword evidence="5" id="KW-0472">Membrane</keyword>
<comment type="subcellular location">
    <subcellularLocation>
        <location evidence="1">Golgi apparatus membrane</location>
        <topology evidence="1">Single-pass membrane protein</topology>
    </subcellularLocation>
</comment>
<feature type="signal peptide" evidence="10">
    <location>
        <begin position="1"/>
        <end position="32"/>
    </location>
</feature>
<evidence type="ECO:0000256" key="6">
    <source>
        <dbReference type="ARBA" id="ARBA00023180"/>
    </source>
</evidence>
<dbReference type="OrthoDB" id="70142at2759"/>
<reference evidence="11 12" key="1">
    <citation type="journal article" date="2009" name="Science">
        <title>Green evolution and dynamic adaptations revealed by genomes of the marine picoeukaryotes Micromonas.</title>
        <authorList>
            <person name="Worden A.Z."/>
            <person name="Lee J.H."/>
            <person name="Mock T."/>
            <person name="Rouze P."/>
            <person name="Simmons M.P."/>
            <person name="Aerts A.L."/>
            <person name="Allen A.E."/>
            <person name="Cuvelier M.L."/>
            <person name="Derelle E."/>
            <person name="Everett M.V."/>
            <person name="Foulon E."/>
            <person name="Grimwood J."/>
            <person name="Gundlach H."/>
            <person name="Henrissat B."/>
            <person name="Napoli C."/>
            <person name="McDonald S.M."/>
            <person name="Parker M.S."/>
            <person name="Rombauts S."/>
            <person name="Salamov A."/>
            <person name="Von Dassow P."/>
            <person name="Badger J.H."/>
            <person name="Coutinho P.M."/>
            <person name="Demir E."/>
            <person name="Dubchak I."/>
            <person name="Gentemann C."/>
            <person name="Eikrem W."/>
            <person name="Gready J.E."/>
            <person name="John U."/>
            <person name="Lanier W."/>
            <person name="Lindquist E.A."/>
            <person name="Lucas S."/>
            <person name="Mayer K.F."/>
            <person name="Moreau H."/>
            <person name="Not F."/>
            <person name="Otillar R."/>
            <person name="Panaud O."/>
            <person name="Pangilinan J."/>
            <person name="Paulsen I."/>
            <person name="Piegu B."/>
            <person name="Poliakov A."/>
            <person name="Robbens S."/>
            <person name="Schmutz J."/>
            <person name="Toulza E."/>
            <person name="Wyss T."/>
            <person name="Zelensky A."/>
            <person name="Zhou K."/>
            <person name="Armbrust E.V."/>
            <person name="Bhattacharya D."/>
            <person name="Goodenough U.W."/>
            <person name="Van de Peer Y."/>
            <person name="Grigoriev I.V."/>
        </authorList>
    </citation>
    <scope>NUCLEOTIDE SEQUENCE [LARGE SCALE GENOMIC DNA]</scope>
    <source>
        <strain evidence="11 12">CCMP1545</strain>
    </source>
</reference>
<sequence length="274" mass="29158">MTTRRERPRRASTLLLLVVVACLARAPRGVDAETGIPRVRLAPSSGSSSSSSSSSASCRVAVENGREVADSAGATCAPTALAPDTGCCAAAIARASDETCADACSAKRCCDSYARCVVCCDLRAAKRASSALQTSSGGGDGGESREDEDDEEVAPVSPMHPTMWRKWLLTHDVRAETEDRADGGEIRGETFSDGGGERDAHVVSSFEYCAHRCRTNSAVTKYENEFQDAKHHCFGSVYAESVGADDTLSPGREKLHDQNGDFRIVNGEERTLKD</sequence>
<evidence type="ECO:0000256" key="3">
    <source>
        <dbReference type="ARBA" id="ARBA00022989"/>
    </source>
</evidence>
<evidence type="ECO:0000256" key="8">
    <source>
        <dbReference type="ARBA" id="ARBA00023485"/>
    </source>
</evidence>
<keyword evidence="6" id="KW-0325">Glycoprotein</keyword>
<dbReference type="Pfam" id="PF10218">
    <property type="entry name" value="SPRING1"/>
    <property type="match status" value="2"/>
</dbReference>
<feature type="chain" id="PRO_5002910679" description="SREBP regulating gene protein" evidence="10">
    <location>
        <begin position="33"/>
        <end position="274"/>
    </location>
</feature>
<feature type="region of interest" description="Disordered" evidence="9">
    <location>
        <begin position="250"/>
        <end position="274"/>
    </location>
</feature>
<keyword evidence="3" id="KW-1133">Transmembrane helix</keyword>
<evidence type="ECO:0000256" key="5">
    <source>
        <dbReference type="ARBA" id="ARBA00023136"/>
    </source>
</evidence>
<keyword evidence="10" id="KW-0732">Signal</keyword>
<evidence type="ECO:0000256" key="2">
    <source>
        <dbReference type="ARBA" id="ARBA00022692"/>
    </source>
</evidence>
<keyword evidence="2" id="KW-0812">Transmembrane</keyword>
<dbReference type="InterPro" id="IPR019352">
    <property type="entry name" value="SPRING1"/>
</dbReference>
<protein>
    <recommendedName>
        <fullName evidence="8">SREBP regulating gene protein</fullName>
    </recommendedName>
</protein>
<evidence type="ECO:0000256" key="9">
    <source>
        <dbReference type="SAM" id="MobiDB-lite"/>
    </source>
</evidence>
<dbReference type="RefSeq" id="XP_003059789.1">
    <property type="nucleotide sequence ID" value="XM_003059743.1"/>
</dbReference>
<accession>C1MVQ2</accession>
<gene>
    <name evidence="11" type="ORF">MICPUCDRAFT_59463</name>
</gene>
<evidence type="ECO:0000256" key="10">
    <source>
        <dbReference type="SAM" id="SignalP"/>
    </source>
</evidence>
<dbReference type="Proteomes" id="UP000001876">
    <property type="component" value="Unassembled WGS sequence"/>
</dbReference>